<dbReference type="AlphaFoldDB" id="A0A067KPK7"/>
<name>A0A067KPK7_JATCU</name>
<accession>A0A067KPK7</accession>
<reference evidence="1 2" key="1">
    <citation type="journal article" date="2014" name="PLoS ONE">
        <title>Global Analysis of Gene Expression Profiles in Physic Nut (Jatropha curcas L.) Seedlings Exposed to Salt Stress.</title>
        <authorList>
            <person name="Zhang L."/>
            <person name="Zhang C."/>
            <person name="Wu P."/>
            <person name="Chen Y."/>
            <person name="Li M."/>
            <person name="Jiang H."/>
            <person name="Wu G."/>
        </authorList>
    </citation>
    <scope>NUCLEOTIDE SEQUENCE [LARGE SCALE GENOMIC DNA]</scope>
    <source>
        <strain evidence="2">cv. GZQX0401</strain>
        <tissue evidence="1">Young leaves</tissue>
    </source>
</reference>
<evidence type="ECO:0000313" key="2">
    <source>
        <dbReference type="Proteomes" id="UP000027138"/>
    </source>
</evidence>
<proteinExistence type="predicted"/>
<keyword evidence="2" id="KW-1185">Reference proteome</keyword>
<protein>
    <submittedName>
        <fullName evidence="1">Uncharacterized protein</fullName>
    </submittedName>
</protein>
<dbReference type="EMBL" id="KK914418">
    <property type="protein sequence ID" value="KDP36963.1"/>
    <property type="molecule type" value="Genomic_DNA"/>
</dbReference>
<organism evidence="1 2">
    <name type="scientific">Jatropha curcas</name>
    <name type="common">Barbados nut</name>
    <dbReference type="NCBI Taxonomy" id="180498"/>
    <lineage>
        <taxon>Eukaryota</taxon>
        <taxon>Viridiplantae</taxon>
        <taxon>Streptophyta</taxon>
        <taxon>Embryophyta</taxon>
        <taxon>Tracheophyta</taxon>
        <taxon>Spermatophyta</taxon>
        <taxon>Magnoliopsida</taxon>
        <taxon>eudicotyledons</taxon>
        <taxon>Gunneridae</taxon>
        <taxon>Pentapetalae</taxon>
        <taxon>rosids</taxon>
        <taxon>fabids</taxon>
        <taxon>Malpighiales</taxon>
        <taxon>Euphorbiaceae</taxon>
        <taxon>Crotonoideae</taxon>
        <taxon>Jatropheae</taxon>
        <taxon>Jatropha</taxon>
    </lineage>
</organism>
<evidence type="ECO:0000313" key="1">
    <source>
        <dbReference type="EMBL" id="KDP36963.1"/>
    </source>
</evidence>
<sequence>MHAFQPYLSGTRIDTDPLLPTTYGAQGNKDHNNDNLLVLPTGPITRSRAKKYGATIIHSRTSHLHDLAFNKCYEELEGTLKFLTLMEAHVEMEYEIPTMARPRPCKVARPKPCKPLPLARKHLI</sequence>
<gene>
    <name evidence="1" type="ORF">JCGZ_08857</name>
</gene>
<dbReference type="Proteomes" id="UP000027138">
    <property type="component" value="Unassembled WGS sequence"/>
</dbReference>